<comment type="caution">
    <text evidence="10">The sequence shown here is derived from an EMBL/GenBank/DDBJ whole genome shotgun (WGS) entry which is preliminary data.</text>
</comment>
<evidence type="ECO:0000256" key="3">
    <source>
        <dbReference type="ARBA" id="ARBA00022519"/>
    </source>
</evidence>
<feature type="transmembrane region" description="Helical" evidence="8">
    <location>
        <begin position="152"/>
        <end position="171"/>
    </location>
</feature>
<dbReference type="GO" id="GO:0016020">
    <property type="term" value="C:membrane"/>
    <property type="evidence" value="ECO:0007669"/>
    <property type="project" value="UniProtKB-SubCell"/>
</dbReference>
<feature type="domain" description="Peptidase S54 rhomboid" evidence="9">
    <location>
        <begin position="87"/>
        <end position="219"/>
    </location>
</feature>
<keyword evidence="11" id="KW-1185">Reference proteome</keyword>
<evidence type="ECO:0000256" key="8">
    <source>
        <dbReference type="SAM" id="Phobius"/>
    </source>
</evidence>
<evidence type="ECO:0000256" key="7">
    <source>
        <dbReference type="SAM" id="MobiDB-lite"/>
    </source>
</evidence>
<keyword evidence="4 8" id="KW-0812">Transmembrane</keyword>
<evidence type="ECO:0000256" key="4">
    <source>
        <dbReference type="ARBA" id="ARBA00022692"/>
    </source>
</evidence>
<feature type="transmembrane region" description="Helical" evidence="8">
    <location>
        <begin position="125"/>
        <end position="146"/>
    </location>
</feature>
<reference evidence="10 11" key="1">
    <citation type="submission" date="2019-09" db="EMBL/GenBank/DDBJ databases">
        <authorList>
            <person name="Kevbrin V."/>
            <person name="Grouzdev D.S."/>
        </authorList>
    </citation>
    <scope>NUCLEOTIDE SEQUENCE [LARGE SCALE GENOMIC DNA]</scope>
    <source>
        <strain evidence="10 11">G-192</strain>
    </source>
</reference>
<evidence type="ECO:0000256" key="2">
    <source>
        <dbReference type="ARBA" id="ARBA00022475"/>
    </source>
</evidence>
<feature type="transmembrane region" description="Helical" evidence="8">
    <location>
        <begin position="205"/>
        <end position="226"/>
    </location>
</feature>
<accession>A0A5M6ZGD0</accession>
<dbReference type="PANTHER" id="PTHR43066:SF26">
    <property type="entry name" value="RHOMBOID PROTEASE GLPG"/>
    <property type="match status" value="1"/>
</dbReference>
<organism evidence="10 11">
    <name type="scientific">Alkalicaulis satelles</name>
    <dbReference type="NCBI Taxonomy" id="2609175"/>
    <lineage>
        <taxon>Bacteria</taxon>
        <taxon>Pseudomonadati</taxon>
        <taxon>Pseudomonadota</taxon>
        <taxon>Alphaproteobacteria</taxon>
        <taxon>Maricaulales</taxon>
        <taxon>Maricaulaceae</taxon>
        <taxon>Alkalicaulis</taxon>
    </lineage>
</organism>
<proteinExistence type="predicted"/>
<evidence type="ECO:0000313" key="10">
    <source>
        <dbReference type="EMBL" id="KAA5803315.1"/>
    </source>
</evidence>
<keyword evidence="2" id="KW-1003">Cell membrane</keyword>
<feature type="compositionally biased region" description="Pro residues" evidence="7">
    <location>
        <begin position="7"/>
        <end position="21"/>
    </location>
</feature>
<comment type="subcellular location">
    <subcellularLocation>
        <location evidence="1">Membrane</location>
        <topology evidence="1">Multi-pass membrane protein</topology>
    </subcellularLocation>
</comment>
<dbReference type="Gene3D" id="1.20.1540.10">
    <property type="entry name" value="Rhomboid-like"/>
    <property type="match status" value="1"/>
</dbReference>
<dbReference type="PANTHER" id="PTHR43066">
    <property type="entry name" value="RHOMBOID-RELATED PROTEIN"/>
    <property type="match status" value="1"/>
</dbReference>
<keyword evidence="10" id="KW-0378">Hydrolase</keyword>
<dbReference type="GO" id="GO:0004252">
    <property type="term" value="F:serine-type endopeptidase activity"/>
    <property type="evidence" value="ECO:0007669"/>
    <property type="project" value="InterPro"/>
</dbReference>
<protein>
    <submittedName>
        <fullName evidence="10">Rhomboid family intramembrane serine protease</fullName>
    </submittedName>
</protein>
<keyword evidence="5 8" id="KW-1133">Transmembrane helix</keyword>
<keyword evidence="3" id="KW-0997">Cell inner membrane</keyword>
<dbReference type="InterPro" id="IPR035952">
    <property type="entry name" value="Rhomboid-like_sf"/>
</dbReference>
<name>A0A5M6ZGD0_9PROT</name>
<feature type="transmembrane region" description="Helical" evidence="8">
    <location>
        <begin position="91"/>
        <end position="113"/>
    </location>
</feature>
<dbReference type="EMBL" id="VWOJ01000002">
    <property type="protein sequence ID" value="KAA5803315.1"/>
    <property type="molecule type" value="Genomic_DNA"/>
</dbReference>
<dbReference type="InterPro" id="IPR022764">
    <property type="entry name" value="Peptidase_S54_rhomboid_dom"/>
</dbReference>
<feature type="region of interest" description="Disordered" evidence="7">
    <location>
        <begin position="1"/>
        <end position="23"/>
    </location>
</feature>
<evidence type="ECO:0000256" key="6">
    <source>
        <dbReference type="ARBA" id="ARBA00023136"/>
    </source>
</evidence>
<dbReference type="GO" id="GO:0006508">
    <property type="term" value="P:proteolysis"/>
    <property type="evidence" value="ECO:0007669"/>
    <property type="project" value="UniProtKB-KW"/>
</dbReference>
<evidence type="ECO:0000256" key="5">
    <source>
        <dbReference type="ARBA" id="ARBA00022989"/>
    </source>
</evidence>
<dbReference type="Proteomes" id="UP000325122">
    <property type="component" value="Unassembled WGS sequence"/>
</dbReference>
<dbReference type="AlphaFoldDB" id="A0A5M6ZGD0"/>
<feature type="transmembrane region" description="Helical" evidence="8">
    <location>
        <begin position="178"/>
        <end position="199"/>
    </location>
</feature>
<evidence type="ECO:0000313" key="11">
    <source>
        <dbReference type="Proteomes" id="UP000325122"/>
    </source>
</evidence>
<sequence>MTGPGQDAPPPPSDPQPPAPRQPVFNAMPPAILALSALIIAAHTLDWWSASYGDGAFHQALVNLAGVRTGEMAERMGTGPLGGLAPAFAHVFLHFGWVHMLLNLGVVLAFGSAAARPFGTDLRGAAGFFLFFFACAGAGAGLHMLFHMDQSTVMAGASTAAMGLWAAGGWAEGGRRGMLRLSVPLLGLHIVMVLIDPWLNLPIAWTGHIGGLLTGMIAYPAFVRVFGVRRG</sequence>
<dbReference type="Pfam" id="PF01694">
    <property type="entry name" value="Rhomboid"/>
    <property type="match status" value="1"/>
</dbReference>
<dbReference type="SUPFAM" id="SSF144091">
    <property type="entry name" value="Rhomboid-like"/>
    <property type="match status" value="1"/>
</dbReference>
<keyword evidence="10" id="KW-0645">Protease</keyword>
<dbReference type="RefSeq" id="WP_150022584.1">
    <property type="nucleotide sequence ID" value="NZ_VWOJ01000002.1"/>
</dbReference>
<gene>
    <name evidence="10" type="ORF">F1654_05765</name>
</gene>
<evidence type="ECO:0000256" key="1">
    <source>
        <dbReference type="ARBA" id="ARBA00004141"/>
    </source>
</evidence>
<evidence type="ECO:0000259" key="9">
    <source>
        <dbReference type="Pfam" id="PF01694"/>
    </source>
</evidence>
<keyword evidence="6 8" id="KW-0472">Membrane</keyword>